<dbReference type="GO" id="GO:0006412">
    <property type="term" value="P:translation"/>
    <property type="evidence" value="ECO:0007669"/>
    <property type="project" value="UniProtKB-KW"/>
</dbReference>
<dbReference type="FunFam" id="3.30.110.30:FF:000001">
    <property type="entry name" value="Bifunctional glutamate/proline--tRNA ligase"/>
    <property type="match status" value="1"/>
</dbReference>
<dbReference type="PANTHER" id="PTHR43382:SF2">
    <property type="entry name" value="BIFUNCTIONAL GLUTAMATE_PROLINE--TRNA LIGASE"/>
    <property type="match status" value="1"/>
</dbReference>
<protein>
    <recommendedName>
        <fullName evidence="1">proline--tRNA ligase</fullName>
        <ecNumber evidence="1">6.1.1.15</ecNumber>
    </recommendedName>
    <alternativeName>
        <fullName evidence="7">Prolyl-tRNA synthetase</fullName>
    </alternativeName>
</protein>
<dbReference type="InterPro" id="IPR004154">
    <property type="entry name" value="Anticodon-bd"/>
</dbReference>
<dbReference type="FunFam" id="3.30.930.10:FF:000007">
    <property type="entry name" value="Bifunctional glutamate/proline--tRNA ligase"/>
    <property type="match status" value="1"/>
</dbReference>
<dbReference type="SUPFAM" id="SSF64586">
    <property type="entry name" value="C-terminal domain of ProRS"/>
    <property type="match status" value="1"/>
</dbReference>
<dbReference type="Pfam" id="PF04073">
    <property type="entry name" value="tRNA_edit"/>
    <property type="match status" value="1"/>
</dbReference>
<dbReference type="PANTHER" id="PTHR43382">
    <property type="entry name" value="PROLYL-TRNA SYNTHETASE"/>
    <property type="match status" value="1"/>
</dbReference>
<dbReference type="Pfam" id="PF00587">
    <property type="entry name" value="tRNA-synt_2b"/>
    <property type="match status" value="1"/>
</dbReference>
<accession>A0ABD3MK12</accession>
<dbReference type="Gene3D" id="3.90.960.10">
    <property type="entry name" value="YbaK/aminoacyl-tRNA synthetase-associated domain"/>
    <property type="match status" value="1"/>
</dbReference>
<dbReference type="InterPro" id="IPR036621">
    <property type="entry name" value="Anticodon-bd_dom_sf"/>
</dbReference>
<dbReference type="InterPro" id="IPR004499">
    <property type="entry name" value="Pro-tRNA-ligase_IIa_arc-type"/>
</dbReference>
<dbReference type="InterPro" id="IPR002316">
    <property type="entry name" value="Pro-tRNA-ligase_IIa"/>
</dbReference>
<dbReference type="InterPro" id="IPR033721">
    <property type="entry name" value="ProRS_core_arch_euk"/>
</dbReference>
<name>A0ABD3MK12_9STRA</name>
<evidence type="ECO:0000256" key="6">
    <source>
        <dbReference type="ARBA" id="ARBA00023146"/>
    </source>
</evidence>
<dbReference type="GO" id="GO:0004827">
    <property type="term" value="F:proline-tRNA ligase activity"/>
    <property type="evidence" value="ECO:0007669"/>
    <property type="project" value="UniProtKB-EC"/>
</dbReference>
<dbReference type="InterPro" id="IPR006195">
    <property type="entry name" value="aa-tRNA-synth_II"/>
</dbReference>
<comment type="catalytic activity">
    <reaction evidence="8">
        <text>tRNA(Pro) + L-proline + ATP = L-prolyl-tRNA(Pro) + AMP + diphosphate</text>
        <dbReference type="Rhea" id="RHEA:14305"/>
        <dbReference type="Rhea" id="RHEA-COMP:9700"/>
        <dbReference type="Rhea" id="RHEA-COMP:9702"/>
        <dbReference type="ChEBI" id="CHEBI:30616"/>
        <dbReference type="ChEBI" id="CHEBI:33019"/>
        <dbReference type="ChEBI" id="CHEBI:60039"/>
        <dbReference type="ChEBI" id="CHEBI:78442"/>
        <dbReference type="ChEBI" id="CHEBI:78532"/>
        <dbReference type="ChEBI" id="CHEBI:456215"/>
        <dbReference type="EC" id="6.1.1.15"/>
    </reaction>
</comment>
<evidence type="ECO:0000256" key="1">
    <source>
        <dbReference type="ARBA" id="ARBA00012831"/>
    </source>
</evidence>
<dbReference type="CDD" id="cd00778">
    <property type="entry name" value="ProRS_core_arch_euk"/>
    <property type="match status" value="1"/>
</dbReference>
<keyword evidence="6" id="KW-0030">Aminoacyl-tRNA synthetase</keyword>
<dbReference type="GO" id="GO:0005524">
    <property type="term" value="F:ATP binding"/>
    <property type="evidence" value="ECO:0007669"/>
    <property type="project" value="UniProtKB-KW"/>
</dbReference>
<dbReference type="InterPro" id="IPR002314">
    <property type="entry name" value="aa-tRNA-synt_IIb"/>
</dbReference>
<dbReference type="EC" id="6.1.1.15" evidence="1"/>
<dbReference type="HAMAP" id="MF_01571">
    <property type="entry name" value="Pro_tRNA_synth_type3"/>
    <property type="match status" value="1"/>
</dbReference>
<dbReference type="Proteomes" id="UP001530293">
    <property type="component" value="Unassembled WGS sequence"/>
</dbReference>
<evidence type="ECO:0000256" key="9">
    <source>
        <dbReference type="SAM" id="MobiDB-lite"/>
    </source>
</evidence>
<evidence type="ECO:0000256" key="4">
    <source>
        <dbReference type="ARBA" id="ARBA00022840"/>
    </source>
</evidence>
<keyword evidence="2" id="KW-0436">Ligase</keyword>
<dbReference type="PRINTS" id="PR01046">
    <property type="entry name" value="TRNASYNTHPRO"/>
</dbReference>
<organism evidence="11 12">
    <name type="scientific">Discostella pseudostelligera</name>
    <dbReference type="NCBI Taxonomy" id="259834"/>
    <lineage>
        <taxon>Eukaryota</taxon>
        <taxon>Sar</taxon>
        <taxon>Stramenopiles</taxon>
        <taxon>Ochrophyta</taxon>
        <taxon>Bacillariophyta</taxon>
        <taxon>Coscinodiscophyceae</taxon>
        <taxon>Thalassiosirophycidae</taxon>
        <taxon>Stephanodiscales</taxon>
        <taxon>Stephanodiscaceae</taxon>
        <taxon>Discostella</taxon>
    </lineage>
</organism>
<dbReference type="Gene3D" id="3.40.50.800">
    <property type="entry name" value="Anticodon-binding domain"/>
    <property type="match status" value="1"/>
</dbReference>
<comment type="caution">
    <text evidence="11">The sequence shown here is derived from an EMBL/GenBank/DDBJ whole genome shotgun (WGS) entry which is preliminary data.</text>
</comment>
<keyword evidence="4" id="KW-0067">ATP-binding</keyword>
<dbReference type="SUPFAM" id="SSF55681">
    <property type="entry name" value="Class II aaRS and biotin synthetases"/>
    <property type="match status" value="1"/>
</dbReference>
<dbReference type="CDD" id="cd00862">
    <property type="entry name" value="ProRS_anticodon_zinc"/>
    <property type="match status" value="1"/>
</dbReference>
<gene>
    <name evidence="11" type="ORF">ACHAWU_009554</name>
</gene>
<sequence length="761" mass="85476">MEDMSDLKSATADAAAAADAVDAADAAVMINDDDLLDFSANPIVQKLNALTIPHVTYPHTLSMTADELVANVPLPSDNTESHTKNLFFKDKKHGLFLVTTCTDADLDTKELGKALKLDGKVNLRLADEELLLEKLACKKGCVGPLSMMNNADKDITLVLDENLMKMNKIHSHPMRNDASTALTPTDLLQFLKEVGVTPTMLSFSKKSSSSSDQPLPGKVPSSRPTGDKSSTKPTFPPKAKDAPKSANMNKKQTKKGETQLALKWKKSENFAMWYTDVIVLSEMISYYDISGCYILRPWSYKIWELIQDWFNIQIRKLGVENSYFPMFVSKDRLEKEKDHVEGFAPEVAWVTKSGDGDLAAPIAVRPTSETIMYPAFADWIRSHRDLPLKLNQWSNVVRWEFKDPTPFLRTREFLWQEGHTAHASFEDANVMVRQALDLYRRVYEELLAVPVIPGYKTEKEKFAGGHTTTTVEAYIPISGRAIQGATSHHLGQNFGKMFDINYQDEKGETQVVWQTSWGLTTRTIGVMVMVHGDDTGLVLPPRVAPVQAVIIPIVSKTCPLENLTGYCEEILKSLEEKEIRCKLDDRSIYNPGWKYAHWEQKGVPIRIEVGPRDLETKSARMVVRFGGEKIDVSVDDLAEAVGKKLEEVQNNMFKKAKEFRDDHLVKVTEWKDFVPNLELHNLVLTPWCGGEHDTWEEWVKEKSREESLQSRGEDGEDARAATSVAAKTLCIPFSQPELAEGMKCIASGLPATCWVLWGRSY</sequence>
<feature type="compositionally biased region" description="Low complexity" evidence="9">
    <location>
        <begin position="202"/>
        <end position="211"/>
    </location>
</feature>
<feature type="domain" description="Aminoacyl-transfer RNA synthetases class-II family profile" evidence="10">
    <location>
        <begin position="300"/>
        <end position="540"/>
    </location>
</feature>
<dbReference type="EMBL" id="JALLBG020000168">
    <property type="protein sequence ID" value="KAL3760875.1"/>
    <property type="molecule type" value="Genomic_DNA"/>
</dbReference>
<evidence type="ECO:0000256" key="7">
    <source>
        <dbReference type="ARBA" id="ARBA00029731"/>
    </source>
</evidence>
<dbReference type="Gene3D" id="3.30.930.10">
    <property type="entry name" value="Bira Bifunctional Protein, Domain 2"/>
    <property type="match status" value="1"/>
</dbReference>
<dbReference type="InterPro" id="IPR016061">
    <property type="entry name" value="Pro-tRNA_ligase_II_C"/>
</dbReference>
<evidence type="ECO:0000256" key="5">
    <source>
        <dbReference type="ARBA" id="ARBA00022917"/>
    </source>
</evidence>
<dbReference type="FunFam" id="3.40.50.800:FF:000005">
    <property type="entry name" value="bifunctional glutamate/proline--tRNA ligase"/>
    <property type="match status" value="1"/>
</dbReference>
<evidence type="ECO:0000313" key="11">
    <source>
        <dbReference type="EMBL" id="KAL3760875.1"/>
    </source>
</evidence>
<dbReference type="InterPro" id="IPR007214">
    <property type="entry name" value="YbaK/aa-tRNA-synth-assoc-dom"/>
</dbReference>
<dbReference type="Pfam" id="PF03129">
    <property type="entry name" value="HGTP_anticodon"/>
    <property type="match status" value="1"/>
</dbReference>
<evidence type="ECO:0000256" key="3">
    <source>
        <dbReference type="ARBA" id="ARBA00022741"/>
    </source>
</evidence>
<dbReference type="SUPFAM" id="SSF55826">
    <property type="entry name" value="YbaK/ProRS associated domain"/>
    <property type="match status" value="1"/>
</dbReference>
<dbReference type="SMART" id="SM00946">
    <property type="entry name" value="ProRS-C_1"/>
    <property type="match status" value="1"/>
</dbReference>
<dbReference type="AlphaFoldDB" id="A0ABD3MK12"/>
<dbReference type="InterPro" id="IPR036754">
    <property type="entry name" value="YbaK/aa-tRNA-synt-asso_dom_sf"/>
</dbReference>
<feature type="region of interest" description="Disordered" evidence="9">
    <location>
        <begin position="202"/>
        <end position="257"/>
    </location>
</feature>
<proteinExistence type="inferred from homology"/>
<dbReference type="FunFam" id="3.90.960.10:FF:000005">
    <property type="entry name" value="Putative prolyl-tRNA synthetase"/>
    <property type="match status" value="1"/>
</dbReference>
<evidence type="ECO:0000256" key="2">
    <source>
        <dbReference type="ARBA" id="ARBA00022598"/>
    </source>
</evidence>
<dbReference type="NCBIfam" id="TIGR00408">
    <property type="entry name" value="proS_fam_I"/>
    <property type="match status" value="1"/>
</dbReference>
<dbReference type="InterPro" id="IPR017449">
    <property type="entry name" value="Pro-tRNA_synth_II"/>
</dbReference>
<reference evidence="11 12" key="1">
    <citation type="submission" date="2024-10" db="EMBL/GenBank/DDBJ databases">
        <title>Updated reference genomes for cyclostephanoid diatoms.</title>
        <authorList>
            <person name="Roberts W.R."/>
            <person name="Alverson A.J."/>
        </authorList>
    </citation>
    <scope>NUCLEOTIDE SEQUENCE [LARGE SCALE GENOMIC DNA]</scope>
    <source>
        <strain evidence="11 12">AJA232-27</strain>
    </source>
</reference>
<evidence type="ECO:0000256" key="8">
    <source>
        <dbReference type="ARBA" id="ARBA00047671"/>
    </source>
</evidence>
<keyword evidence="12" id="KW-1185">Reference proteome</keyword>
<keyword evidence="5" id="KW-0648">Protein biosynthesis</keyword>
<evidence type="ECO:0000313" key="12">
    <source>
        <dbReference type="Proteomes" id="UP001530293"/>
    </source>
</evidence>
<dbReference type="GO" id="GO:0006399">
    <property type="term" value="P:tRNA metabolic process"/>
    <property type="evidence" value="ECO:0007669"/>
    <property type="project" value="UniProtKB-ARBA"/>
</dbReference>
<dbReference type="PROSITE" id="PS50862">
    <property type="entry name" value="AA_TRNA_LIGASE_II"/>
    <property type="match status" value="1"/>
</dbReference>
<dbReference type="Gene3D" id="3.30.110.30">
    <property type="entry name" value="C-terminal domain of ProRS"/>
    <property type="match status" value="1"/>
</dbReference>
<dbReference type="Pfam" id="PF09180">
    <property type="entry name" value="ProRS-C_1"/>
    <property type="match status" value="1"/>
</dbReference>
<dbReference type="InterPro" id="IPR045864">
    <property type="entry name" value="aa-tRNA-synth_II/BPL/LPL"/>
</dbReference>
<keyword evidence="3" id="KW-0547">Nucleotide-binding</keyword>
<dbReference type="SUPFAM" id="SSF52954">
    <property type="entry name" value="Class II aaRS ABD-related"/>
    <property type="match status" value="1"/>
</dbReference>
<evidence type="ECO:0000259" key="10">
    <source>
        <dbReference type="PROSITE" id="PS50862"/>
    </source>
</evidence>